<dbReference type="AlphaFoldDB" id="A0AAE9LPK0"/>
<evidence type="ECO:0000256" key="2">
    <source>
        <dbReference type="SAM" id="Phobius"/>
    </source>
</evidence>
<gene>
    <name evidence="3" type="ORF">M5E07_10575</name>
</gene>
<reference evidence="3" key="1">
    <citation type="submission" date="2022-06" db="EMBL/GenBank/DDBJ databases">
        <title>Isolation, identification and characterization of iprodione-degrading strains in Lhasa, Tibet.</title>
        <authorList>
            <person name="Pan H."/>
        </authorList>
    </citation>
    <scope>NUCLEOTIDE SEQUENCE</scope>
    <source>
        <strain evidence="3">Y-23</strain>
    </source>
</reference>
<organism evidence="3 4">
    <name type="scientific">Acinetobacter tibetensis</name>
    <dbReference type="NCBI Taxonomy" id="2943497"/>
    <lineage>
        <taxon>Bacteria</taxon>
        <taxon>Pseudomonadati</taxon>
        <taxon>Pseudomonadota</taxon>
        <taxon>Gammaproteobacteria</taxon>
        <taxon>Moraxellales</taxon>
        <taxon>Moraxellaceae</taxon>
        <taxon>Acinetobacter</taxon>
    </lineage>
</organism>
<keyword evidence="2" id="KW-0812">Transmembrane</keyword>
<evidence type="ECO:0000256" key="1">
    <source>
        <dbReference type="SAM" id="Coils"/>
    </source>
</evidence>
<dbReference type="KEGG" id="atz:M5E07_10575"/>
<keyword evidence="1" id="KW-0175">Coiled coil</keyword>
<dbReference type="EMBL" id="CP098732">
    <property type="protein sequence ID" value="USE82256.1"/>
    <property type="molecule type" value="Genomic_DNA"/>
</dbReference>
<dbReference type="Proteomes" id="UP001056716">
    <property type="component" value="Chromosome"/>
</dbReference>
<evidence type="ECO:0000313" key="4">
    <source>
        <dbReference type="Proteomes" id="UP001056716"/>
    </source>
</evidence>
<keyword evidence="2" id="KW-0472">Membrane</keyword>
<protein>
    <submittedName>
        <fullName evidence="3">Uncharacterized protein</fullName>
    </submittedName>
</protein>
<evidence type="ECO:0000313" key="3">
    <source>
        <dbReference type="EMBL" id="USE82256.1"/>
    </source>
</evidence>
<feature type="coiled-coil region" evidence="1">
    <location>
        <begin position="65"/>
        <end position="103"/>
    </location>
</feature>
<dbReference type="RefSeq" id="WP_252219116.1">
    <property type="nucleotide sequence ID" value="NZ_CP098732.1"/>
</dbReference>
<sequence length="236" mass="27384">MNKKSLIFGVLVSFIWLLGIYLFSRSNGYTLPTSLNELGDFLAGIFAPIAFFWLILGYIQQGKQLDQNTKALEQQERALQLQINEMQESVKQQKELATIQKQQFDALNKAVKPIFVIRDSGFTYFSHSDGSDFLVEVKFNLTNLGGVANALYIRNNMKKAIFYVDQIAEKETVEVKLNLYELDLDINNTQQTMLAEIAINFENLYAVYEKYNYEIYMQTELEELDREEVCLVYKRD</sequence>
<keyword evidence="2" id="KW-1133">Transmembrane helix</keyword>
<keyword evidence="4" id="KW-1185">Reference proteome</keyword>
<feature type="transmembrane region" description="Helical" evidence="2">
    <location>
        <begin position="38"/>
        <end position="59"/>
    </location>
</feature>
<accession>A0AAE9LPK0</accession>
<name>A0AAE9LPK0_9GAMM</name>
<proteinExistence type="predicted"/>